<protein>
    <submittedName>
        <fullName evidence="1">HPF/RaiA family ribosome-associated protein</fullName>
    </submittedName>
</protein>
<dbReference type="SUPFAM" id="SSF69754">
    <property type="entry name" value="Ribosome binding protein Y (YfiA homologue)"/>
    <property type="match status" value="1"/>
</dbReference>
<dbReference type="InterPro" id="IPR036567">
    <property type="entry name" value="RHF-like"/>
</dbReference>
<evidence type="ECO:0000313" key="1">
    <source>
        <dbReference type="EMBL" id="MFC7409264.1"/>
    </source>
</evidence>
<name>A0ABW2QII9_9BURK</name>
<proteinExistence type="predicted"/>
<dbReference type="EMBL" id="JBHTCA010000005">
    <property type="protein sequence ID" value="MFC7409264.1"/>
    <property type="molecule type" value="Genomic_DNA"/>
</dbReference>
<sequence>MQIRVETVADDLNGDARQRVEARVRFVMRRMRAQVMQVHVRLRDINGPRGGIDQSCQITLATDQHGTLVVNAVKRQAMGALELALKRAAGALVRAWQRQRRPVRGLSLARRQALALGGAA</sequence>
<gene>
    <name evidence="1" type="ORF">ACFQPB_10360</name>
</gene>
<comment type="caution">
    <text evidence="1">The sequence shown here is derived from an EMBL/GenBank/DDBJ whole genome shotgun (WGS) entry which is preliminary data.</text>
</comment>
<reference evidence="2" key="1">
    <citation type="journal article" date="2019" name="Int. J. Syst. Evol. Microbiol.">
        <title>The Global Catalogue of Microorganisms (GCM) 10K type strain sequencing project: providing services to taxonomists for standard genome sequencing and annotation.</title>
        <authorList>
            <consortium name="The Broad Institute Genomics Platform"/>
            <consortium name="The Broad Institute Genome Sequencing Center for Infectious Disease"/>
            <person name="Wu L."/>
            <person name="Ma J."/>
        </authorList>
    </citation>
    <scope>NUCLEOTIDE SEQUENCE [LARGE SCALE GENOMIC DNA]</scope>
    <source>
        <strain evidence="2">CGMCC 1.12371</strain>
    </source>
</reference>
<evidence type="ECO:0000313" key="2">
    <source>
        <dbReference type="Proteomes" id="UP001596501"/>
    </source>
</evidence>
<dbReference type="Proteomes" id="UP001596501">
    <property type="component" value="Unassembled WGS sequence"/>
</dbReference>
<accession>A0ABW2QII9</accession>
<dbReference type="RefSeq" id="WP_382222707.1">
    <property type="nucleotide sequence ID" value="NZ_JBHTCA010000005.1"/>
</dbReference>
<keyword evidence="2" id="KW-1185">Reference proteome</keyword>
<organism evidence="1 2">
    <name type="scientific">Hydrogenophaga atypica</name>
    <dbReference type="NCBI Taxonomy" id="249409"/>
    <lineage>
        <taxon>Bacteria</taxon>
        <taxon>Pseudomonadati</taxon>
        <taxon>Pseudomonadota</taxon>
        <taxon>Betaproteobacteria</taxon>
        <taxon>Burkholderiales</taxon>
        <taxon>Comamonadaceae</taxon>
        <taxon>Hydrogenophaga</taxon>
    </lineage>
</organism>
<dbReference type="Gene3D" id="3.30.160.100">
    <property type="entry name" value="Ribosome hibernation promotion factor-like"/>
    <property type="match status" value="1"/>
</dbReference>